<accession>B4U1J3</accession>
<dbReference type="AlphaFoldDB" id="B4U1J3"/>
<reference evidence="1 2" key="1">
    <citation type="journal article" date="2008" name="PLoS ONE">
        <title>Genome sequence of a lancefield group C Streptococcus zooepidemicus strain causing epidemic nephritis: new information about an old disease.</title>
        <authorList>
            <person name="Beres S.B."/>
            <person name="Sesso R."/>
            <person name="Pinto S.W.L."/>
            <person name="Hoe N.P."/>
            <person name="Porcella S.F."/>
            <person name="Deleo F.R."/>
            <person name="Musser J.M."/>
        </authorList>
    </citation>
    <scope>NUCLEOTIDE SEQUENCE [LARGE SCALE GENOMIC DNA]</scope>
    <source>
        <strain evidence="1 2">MGCS10565</strain>
    </source>
</reference>
<dbReference type="HOGENOM" id="CLU_3240031_0_0_9"/>
<evidence type="ECO:0000313" key="1">
    <source>
        <dbReference type="EMBL" id="ACG61860.1"/>
    </source>
</evidence>
<sequence>MLDKPWAFRAGPSPRQVTSHLLSSRQYKQLTQGDVLSLTQRII</sequence>
<gene>
    <name evidence="1" type="ordered locus">Sez_0488</name>
</gene>
<evidence type="ECO:0000313" key="2">
    <source>
        <dbReference type="Proteomes" id="UP000001873"/>
    </source>
</evidence>
<name>B4U1J3_STREM</name>
<protein>
    <submittedName>
        <fullName evidence="1">Uncharacterized protein</fullName>
    </submittedName>
</protein>
<dbReference type="EMBL" id="CP001129">
    <property type="protein sequence ID" value="ACG61860.1"/>
    <property type="molecule type" value="Genomic_DNA"/>
</dbReference>
<proteinExistence type="predicted"/>
<organism evidence="1 2">
    <name type="scientific">Streptococcus equi subsp. zooepidemicus (strain MGCS10565)</name>
    <dbReference type="NCBI Taxonomy" id="552526"/>
    <lineage>
        <taxon>Bacteria</taxon>
        <taxon>Bacillati</taxon>
        <taxon>Bacillota</taxon>
        <taxon>Bacilli</taxon>
        <taxon>Lactobacillales</taxon>
        <taxon>Streptococcaceae</taxon>
        <taxon>Streptococcus</taxon>
    </lineage>
</organism>
<dbReference type="KEGG" id="sez:Sez_0488"/>
<dbReference type="Proteomes" id="UP000001873">
    <property type="component" value="Chromosome"/>
</dbReference>